<dbReference type="STRING" id="230819.A0A5C3KKU0"/>
<dbReference type="EMBL" id="ML210286">
    <property type="protein sequence ID" value="TFK20836.1"/>
    <property type="molecule type" value="Genomic_DNA"/>
</dbReference>
<accession>A0A5C3KKU0</accession>
<dbReference type="Proteomes" id="UP000307440">
    <property type="component" value="Unassembled WGS sequence"/>
</dbReference>
<feature type="compositionally biased region" description="Basic and acidic residues" evidence="2">
    <location>
        <begin position="32"/>
        <end position="50"/>
    </location>
</feature>
<sequence>MCSEHPGDYVHGSSLKSHYKSSSKRSRSRHHPGGEDDHKSRKPRKEDSHERKLYDRIGELKADLKYWKNMCFDSEDDLKDSRSETVQALVRYGELEDDFRDAQLELLEQGDPAPNGQYQLELQRLRQESEDLKRRMDSQGERNGFGNQGQRWGGAAGMPMHGNQRISPGAIRQENEELKRRNQALEAELNSTQTHLQQSTAENSRVNSLLTTRTMELKGAQTFLSKADLFSVGDVKRMLNTLNVEIFQCSCWIAEKVFASPNDLGSGSIDKEQLDVVDRHIGNRMRSSLQKSLVTGKASLLLQLALQVVLVSHCKKVLERFDPRNDATDMAFQEAYRSICAKEDAAVAGRWRALTIAQFTQGRNFDFDASAVPSVIMAVVCIGGGSDNPGTALAQSIKEHLEPIEKALNILKHAVSQGITSMELLPQVWPCEHPYDKSMMQAEYLEGKKVDHGKLNGQPIGGTIDLGLQSVTTIRRQDGSLERRTDIAVLPKVVLSETLAEIVDDSDDGN</sequence>
<feature type="region of interest" description="Disordered" evidence="2">
    <location>
        <begin position="136"/>
        <end position="166"/>
    </location>
</feature>
<name>A0A5C3KKU0_COPMA</name>
<dbReference type="OrthoDB" id="3222645at2759"/>
<protein>
    <submittedName>
        <fullName evidence="3">Uncharacterized protein</fullName>
    </submittedName>
</protein>
<feature type="compositionally biased region" description="Basic residues" evidence="2">
    <location>
        <begin position="17"/>
        <end position="31"/>
    </location>
</feature>
<dbReference type="AlphaFoldDB" id="A0A5C3KKU0"/>
<gene>
    <name evidence="3" type="ORF">FA15DRAFT_110723</name>
</gene>
<evidence type="ECO:0000313" key="3">
    <source>
        <dbReference type="EMBL" id="TFK20836.1"/>
    </source>
</evidence>
<evidence type="ECO:0000256" key="1">
    <source>
        <dbReference type="SAM" id="Coils"/>
    </source>
</evidence>
<proteinExistence type="predicted"/>
<evidence type="ECO:0000313" key="4">
    <source>
        <dbReference type="Proteomes" id="UP000307440"/>
    </source>
</evidence>
<feature type="region of interest" description="Disordered" evidence="2">
    <location>
        <begin position="1"/>
        <end position="50"/>
    </location>
</feature>
<keyword evidence="4" id="KW-1185">Reference proteome</keyword>
<evidence type="ECO:0000256" key="2">
    <source>
        <dbReference type="SAM" id="MobiDB-lite"/>
    </source>
</evidence>
<organism evidence="3 4">
    <name type="scientific">Coprinopsis marcescibilis</name>
    <name type="common">Agaric fungus</name>
    <name type="synonym">Psathyrella marcescibilis</name>
    <dbReference type="NCBI Taxonomy" id="230819"/>
    <lineage>
        <taxon>Eukaryota</taxon>
        <taxon>Fungi</taxon>
        <taxon>Dikarya</taxon>
        <taxon>Basidiomycota</taxon>
        <taxon>Agaricomycotina</taxon>
        <taxon>Agaricomycetes</taxon>
        <taxon>Agaricomycetidae</taxon>
        <taxon>Agaricales</taxon>
        <taxon>Agaricineae</taxon>
        <taxon>Psathyrellaceae</taxon>
        <taxon>Coprinopsis</taxon>
    </lineage>
</organism>
<feature type="coiled-coil region" evidence="1">
    <location>
        <begin position="175"/>
        <end position="202"/>
    </location>
</feature>
<reference evidence="3 4" key="1">
    <citation type="journal article" date="2019" name="Nat. Ecol. Evol.">
        <title>Megaphylogeny resolves global patterns of mushroom evolution.</title>
        <authorList>
            <person name="Varga T."/>
            <person name="Krizsan K."/>
            <person name="Foldi C."/>
            <person name="Dima B."/>
            <person name="Sanchez-Garcia M."/>
            <person name="Sanchez-Ramirez S."/>
            <person name="Szollosi G.J."/>
            <person name="Szarkandi J.G."/>
            <person name="Papp V."/>
            <person name="Albert L."/>
            <person name="Andreopoulos W."/>
            <person name="Angelini C."/>
            <person name="Antonin V."/>
            <person name="Barry K.W."/>
            <person name="Bougher N.L."/>
            <person name="Buchanan P."/>
            <person name="Buyck B."/>
            <person name="Bense V."/>
            <person name="Catcheside P."/>
            <person name="Chovatia M."/>
            <person name="Cooper J."/>
            <person name="Damon W."/>
            <person name="Desjardin D."/>
            <person name="Finy P."/>
            <person name="Geml J."/>
            <person name="Haridas S."/>
            <person name="Hughes K."/>
            <person name="Justo A."/>
            <person name="Karasinski D."/>
            <person name="Kautmanova I."/>
            <person name="Kiss B."/>
            <person name="Kocsube S."/>
            <person name="Kotiranta H."/>
            <person name="LaButti K.M."/>
            <person name="Lechner B.E."/>
            <person name="Liimatainen K."/>
            <person name="Lipzen A."/>
            <person name="Lukacs Z."/>
            <person name="Mihaltcheva S."/>
            <person name="Morgado L.N."/>
            <person name="Niskanen T."/>
            <person name="Noordeloos M.E."/>
            <person name="Ohm R.A."/>
            <person name="Ortiz-Santana B."/>
            <person name="Ovrebo C."/>
            <person name="Racz N."/>
            <person name="Riley R."/>
            <person name="Savchenko A."/>
            <person name="Shiryaev A."/>
            <person name="Soop K."/>
            <person name="Spirin V."/>
            <person name="Szebenyi C."/>
            <person name="Tomsovsky M."/>
            <person name="Tulloss R.E."/>
            <person name="Uehling J."/>
            <person name="Grigoriev I.V."/>
            <person name="Vagvolgyi C."/>
            <person name="Papp T."/>
            <person name="Martin F.M."/>
            <person name="Miettinen O."/>
            <person name="Hibbett D.S."/>
            <person name="Nagy L.G."/>
        </authorList>
    </citation>
    <scope>NUCLEOTIDE SEQUENCE [LARGE SCALE GENOMIC DNA]</scope>
    <source>
        <strain evidence="3 4">CBS 121175</strain>
    </source>
</reference>
<keyword evidence="1" id="KW-0175">Coiled coil</keyword>